<evidence type="ECO:0000259" key="13">
    <source>
        <dbReference type="Pfam" id="PF00852"/>
    </source>
</evidence>
<keyword evidence="9 12" id="KW-0333">Golgi apparatus</keyword>
<sequence>MKYQRPRLTLYFAVSSIICLTMVFAFLDFKFTLIPRMAYHLGHVEEDDYVHKFEDIFNDTTRKTKKILVWTPFFKTVKQWAKGINNELKNCDYACTATHNRGNLPLSDAIIFHDADIDINDMPGLRIRRQPWILYTLEPTALIKKNYNWMNWMFNWTISYRNYSTILGAYGGYVPKSMNTPTPPLVSLKNKNKTMYASISNCHDAGRRFKLIKEIMKYIDVELFGRCGDRKCTNFGGPCHPKEILNLYKFRLAFENSHCRHYVTEKYWSTLAESDTIPIVNWIKGQINPTVIPNSYINFFDFENISDFVNYIEKVGANETLFQQYFEWKKKYELGKSHSDYCKLCEKLHKPYQSQVYTDLGGWFKEDTCTKYSLIGMAGRWVDRRIFNIFNK</sequence>
<dbReference type="AlphaFoldDB" id="A0A8B6CYP0"/>
<comment type="caution">
    <text evidence="15">The sequence shown here is derived from an EMBL/GenBank/DDBJ whole genome shotgun (WGS) entry which is preliminary data.</text>
</comment>
<dbReference type="Proteomes" id="UP000596742">
    <property type="component" value="Unassembled WGS sequence"/>
</dbReference>
<dbReference type="InterPro" id="IPR001503">
    <property type="entry name" value="Glyco_trans_10"/>
</dbReference>
<dbReference type="EC" id="2.4.1.-" evidence="12"/>
<evidence type="ECO:0000256" key="3">
    <source>
        <dbReference type="ARBA" id="ARBA00008919"/>
    </source>
</evidence>
<dbReference type="EMBL" id="UYJE01002654">
    <property type="protein sequence ID" value="VDI12539.1"/>
    <property type="molecule type" value="Genomic_DNA"/>
</dbReference>
<dbReference type="SUPFAM" id="SSF53756">
    <property type="entry name" value="UDP-Glycosyltransferase/glycogen phosphorylase"/>
    <property type="match status" value="1"/>
</dbReference>
<dbReference type="OrthoDB" id="427096at2759"/>
<evidence type="ECO:0000256" key="6">
    <source>
        <dbReference type="ARBA" id="ARBA00022692"/>
    </source>
</evidence>
<evidence type="ECO:0000256" key="12">
    <source>
        <dbReference type="RuleBase" id="RU003832"/>
    </source>
</evidence>
<dbReference type="Gene3D" id="3.40.50.11660">
    <property type="entry name" value="Glycosyl transferase family 10, C-terminal domain"/>
    <property type="match status" value="1"/>
</dbReference>
<evidence type="ECO:0000256" key="2">
    <source>
        <dbReference type="ARBA" id="ARBA00004922"/>
    </source>
</evidence>
<evidence type="ECO:0000256" key="10">
    <source>
        <dbReference type="ARBA" id="ARBA00023136"/>
    </source>
</evidence>
<dbReference type="Pfam" id="PF00852">
    <property type="entry name" value="Glyco_transf_10"/>
    <property type="match status" value="1"/>
</dbReference>
<evidence type="ECO:0000256" key="5">
    <source>
        <dbReference type="ARBA" id="ARBA00022679"/>
    </source>
</evidence>
<dbReference type="InterPro" id="IPR055270">
    <property type="entry name" value="Glyco_tran_10_C"/>
</dbReference>
<keyword evidence="6 12" id="KW-0812">Transmembrane</keyword>
<organism evidence="15 16">
    <name type="scientific">Mytilus galloprovincialis</name>
    <name type="common">Mediterranean mussel</name>
    <dbReference type="NCBI Taxonomy" id="29158"/>
    <lineage>
        <taxon>Eukaryota</taxon>
        <taxon>Metazoa</taxon>
        <taxon>Spiralia</taxon>
        <taxon>Lophotrochozoa</taxon>
        <taxon>Mollusca</taxon>
        <taxon>Bivalvia</taxon>
        <taxon>Autobranchia</taxon>
        <taxon>Pteriomorphia</taxon>
        <taxon>Mytilida</taxon>
        <taxon>Mytiloidea</taxon>
        <taxon>Mytilidae</taxon>
        <taxon>Mytilinae</taxon>
        <taxon>Mytilus</taxon>
    </lineage>
</organism>
<dbReference type="Pfam" id="PF17039">
    <property type="entry name" value="Glyco_tran_10_N"/>
    <property type="match status" value="1"/>
</dbReference>
<comment type="pathway">
    <text evidence="2">Protein modification; protein glycosylation.</text>
</comment>
<dbReference type="InterPro" id="IPR038577">
    <property type="entry name" value="GT10-like_C_sf"/>
</dbReference>
<evidence type="ECO:0000256" key="8">
    <source>
        <dbReference type="ARBA" id="ARBA00022989"/>
    </source>
</evidence>
<evidence type="ECO:0000259" key="14">
    <source>
        <dbReference type="Pfam" id="PF17039"/>
    </source>
</evidence>
<evidence type="ECO:0000313" key="16">
    <source>
        <dbReference type="Proteomes" id="UP000596742"/>
    </source>
</evidence>
<dbReference type="FunFam" id="3.40.50.11660:FF:000002">
    <property type="entry name" value="Alpha-(1,3)-fucosyltransferase"/>
    <property type="match status" value="1"/>
</dbReference>
<dbReference type="PANTHER" id="PTHR48438:SF1">
    <property type="entry name" value="ALPHA-(1,3)-FUCOSYLTRANSFERASE C-RELATED"/>
    <property type="match status" value="1"/>
</dbReference>
<keyword evidence="16" id="KW-1185">Reference proteome</keyword>
<name>A0A8B6CYP0_MYTGA</name>
<keyword evidence="10" id="KW-0472">Membrane</keyword>
<reference evidence="15" key="1">
    <citation type="submission" date="2018-11" db="EMBL/GenBank/DDBJ databases">
        <authorList>
            <person name="Alioto T."/>
            <person name="Alioto T."/>
        </authorList>
    </citation>
    <scope>NUCLEOTIDE SEQUENCE</scope>
</reference>
<evidence type="ECO:0000256" key="9">
    <source>
        <dbReference type="ARBA" id="ARBA00023034"/>
    </source>
</evidence>
<dbReference type="GO" id="GO:0032580">
    <property type="term" value="C:Golgi cisterna membrane"/>
    <property type="evidence" value="ECO:0007669"/>
    <property type="project" value="UniProtKB-SubCell"/>
</dbReference>
<evidence type="ECO:0000256" key="7">
    <source>
        <dbReference type="ARBA" id="ARBA00022968"/>
    </source>
</evidence>
<keyword evidence="4 12" id="KW-0328">Glycosyltransferase</keyword>
<proteinExistence type="inferred from homology"/>
<feature type="domain" description="Fucosyltransferase C-terminal" evidence="13">
    <location>
        <begin position="189"/>
        <end position="363"/>
    </location>
</feature>
<dbReference type="InterPro" id="IPR031481">
    <property type="entry name" value="Glyco_tran_10_N"/>
</dbReference>
<feature type="domain" description="Fucosyltransferase N-terminal" evidence="14">
    <location>
        <begin position="63"/>
        <end position="171"/>
    </location>
</feature>
<accession>A0A8B6CYP0</accession>
<dbReference type="GO" id="GO:0008417">
    <property type="term" value="F:fucosyltransferase activity"/>
    <property type="evidence" value="ECO:0007669"/>
    <property type="project" value="InterPro"/>
</dbReference>
<evidence type="ECO:0000256" key="4">
    <source>
        <dbReference type="ARBA" id="ARBA00022676"/>
    </source>
</evidence>
<dbReference type="GO" id="GO:0000139">
    <property type="term" value="C:Golgi membrane"/>
    <property type="evidence" value="ECO:0007669"/>
    <property type="project" value="UniProtKB-SubCell"/>
</dbReference>
<evidence type="ECO:0000256" key="11">
    <source>
        <dbReference type="ARBA" id="ARBA00023180"/>
    </source>
</evidence>
<keyword evidence="7" id="KW-0735">Signal-anchor</keyword>
<dbReference type="UniPathway" id="UPA00378"/>
<keyword evidence="11" id="KW-0325">Glycoprotein</keyword>
<evidence type="ECO:0000256" key="1">
    <source>
        <dbReference type="ARBA" id="ARBA00004323"/>
    </source>
</evidence>
<evidence type="ECO:0000313" key="15">
    <source>
        <dbReference type="EMBL" id="VDI12539.1"/>
    </source>
</evidence>
<dbReference type="PANTHER" id="PTHR48438">
    <property type="entry name" value="ALPHA-(1,3)-FUCOSYLTRANSFERASE C-RELATED"/>
    <property type="match status" value="1"/>
</dbReference>
<keyword evidence="8" id="KW-1133">Transmembrane helix</keyword>
<gene>
    <name evidence="15" type="ORF">MGAL_10B037358</name>
</gene>
<comment type="similarity">
    <text evidence="3 12">Belongs to the glycosyltransferase 10 family.</text>
</comment>
<keyword evidence="5 12" id="KW-0808">Transferase</keyword>
<protein>
    <recommendedName>
        <fullName evidence="12">Fucosyltransferase</fullName>
        <ecNumber evidence="12">2.4.1.-</ecNumber>
    </recommendedName>
</protein>
<comment type="subcellular location">
    <subcellularLocation>
        <location evidence="1">Golgi apparatus membrane</location>
        <topology evidence="1">Single-pass type II membrane protein</topology>
    </subcellularLocation>
    <subcellularLocation>
        <location evidence="12">Golgi apparatus</location>
        <location evidence="12">Golgi stack membrane</location>
        <topology evidence="12">Single-pass type II membrane protein</topology>
    </subcellularLocation>
</comment>